<dbReference type="NCBIfam" id="TIGR03506">
    <property type="entry name" value="FlgEFG_subfam"/>
    <property type="match status" value="2"/>
</dbReference>
<dbReference type="SMART" id="SM00495">
    <property type="entry name" value="ChtBD3"/>
    <property type="match status" value="2"/>
</dbReference>
<keyword evidence="6" id="KW-0969">Cilium</keyword>
<protein>
    <submittedName>
        <fullName evidence="6">FLAGELLAR HOOK PROTEIN FLGE</fullName>
    </submittedName>
</protein>
<evidence type="ECO:0000313" key="7">
    <source>
        <dbReference type="Proteomes" id="UP000000422"/>
    </source>
</evidence>
<dbReference type="Gene3D" id="2.10.10.20">
    <property type="entry name" value="Carbohydrate-binding module superfamily 5/12"/>
    <property type="match status" value="1"/>
</dbReference>
<keyword evidence="7" id="KW-1185">Reference proteome</keyword>
<evidence type="ECO:0000256" key="3">
    <source>
        <dbReference type="ARBA" id="ARBA00023143"/>
    </source>
</evidence>
<feature type="domain" description="Chitin-binding type-3" evidence="5">
    <location>
        <begin position="445"/>
        <end position="488"/>
    </location>
</feature>
<comment type="subcellular location">
    <subcellularLocation>
        <location evidence="1 4">Bacterial flagellum basal body</location>
    </subcellularLocation>
</comment>
<proteinExistence type="inferred from homology"/>
<organism evidence="7">
    <name type="scientific">Wolinella succinogenes (strain ATCC 29543 / DSM 1740 / CCUG 13145 / JCM 31913 / LMG 7466 / NCTC 11488 / FDC 602W)</name>
    <name type="common">Vibrio succinogenes</name>
    <dbReference type="NCBI Taxonomy" id="273121"/>
    <lineage>
        <taxon>Bacteria</taxon>
        <taxon>Pseudomonadati</taxon>
        <taxon>Campylobacterota</taxon>
        <taxon>Epsilonproteobacteria</taxon>
        <taxon>Campylobacterales</taxon>
        <taxon>Helicobacteraceae</taxon>
        <taxon>Wolinella</taxon>
    </lineage>
</organism>
<dbReference type="GO" id="GO:0005576">
    <property type="term" value="C:extracellular region"/>
    <property type="evidence" value="ECO:0007669"/>
    <property type="project" value="InterPro"/>
</dbReference>
<dbReference type="GO" id="GO:0009425">
    <property type="term" value="C:bacterial-type flagellum basal body"/>
    <property type="evidence" value="ECO:0007669"/>
    <property type="project" value="UniProtKB-SubCell"/>
</dbReference>
<dbReference type="SUPFAM" id="SSF117143">
    <property type="entry name" value="Flagellar hook protein flgE"/>
    <property type="match status" value="1"/>
</dbReference>
<dbReference type="InterPro" id="IPR003610">
    <property type="entry name" value="CBM5/12"/>
</dbReference>
<dbReference type="PANTHER" id="PTHR30435">
    <property type="entry name" value="FLAGELLAR PROTEIN"/>
    <property type="match status" value="1"/>
</dbReference>
<dbReference type="Pfam" id="PF00460">
    <property type="entry name" value="Flg_bb_rod"/>
    <property type="match status" value="1"/>
</dbReference>
<dbReference type="EMBL" id="BX571661">
    <property type="protein sequence ID" value="CAE10781.1"/>
    <property type="molecule type" value="Genomic_DNA"/>
</dbReference>
<dbReference type="NCBIfam" id="NF004495">
    <property type="entry name" value="PRK05841.1"/>
    <property type="match status" value="1"/>
</dbReference>
<dbReference type="Pfam" id="PF22692">
    <property type="entry name" value="LlgE_F_G_D1"/>
    <property type="match status" value="1"/>
</dbReference>
<feature type="domain" description="Chitin-binding type-3" evidence="5">
    <location>
        <begin position="394"/>
        <end position="437"/>
    </location>
</feature>
<evidence type="ECO:0000259" key="5">
    <source>
        <dbReference type="SMART" id="SM00495"/>
    </source>
</evidence>
<dbReference type="InterPro" id="IPR010930">
    <property type="entry name" value="Flg_bb/hook_C_dom"/>
</dbReference>
<dbReference type="HOGENOM" id="CLU_013687_2_4_7"/>
<dbReference type="GO" id="GO:0030246">
    <property type="term" value="F:carbohydrate binding"/>
    <property type="evidence" value="ECO:0007669"/>
    <property type="project" value="InterPro"/>
</dbReference>
<dbReference type="Gene3D" id="2.10.10.90">
    <property type="match status" value="1"/>
</dbReference>
<dbReference type="STRING" id="273121.WS1759"/>
<dbReference type="PANTHER" id="PTHR30435:SF19">
    <property type="entry name" value="FLAGELLAR BASAL-BODY ROD PROTEIN FLGG"/>
    <property type="match status" value="1"/>
</dbReference>
<dbReference type="InterPro" id="IPR020013">
    <property type="entry name" value="Flagellar_FlgE/F/G"/>
</dbReference>
<dbReference type="InterPro" id="IPR037925">
    <property type="entry name" value="FlgE/F/G-like"/>
</dbReference>
<sequence length="745" mass="78950">MNATLFNGLSGILTHQVGLDSVSNNIANVNTTGYRANIPQFETLFAKSMSYINSSSPINNDFEHGVTVSSNAISNKNGSYKSSDGEFDIAYAGKGWFVVGTQKSGSFDLQNPTVAATQKNYFTRDGSFSRDSEGYLVNASGYYLYGIDLGKISETGTFNASRNEAADNLALSGSNLSPLKIPEDLYYQPTVTTQVGAAVNLNKSATGTGVNEVFLNADGSFDLEAFLAQDMNALMDGDLKLIDALNYKDLTITTTLPSGKTESHTFTYGGSGSNGFKTVGELKGLIEAQTGLTLDITRDSSGNPAGCTMSLRNDTLYDMNISVSGKLGQKLGLNGNSENFSSGAVGAYNASATNYEVGAYVMLDNVVYRRTTSVGNSDPHTDTTNWERIDSSAIEGYNTALAYEVGNVVEQGGLLYRRIGTAGNSDPATNPADWEDLGASATGSLPNYAEGTTYNTNDIVSHNGILYKRTGASGASDPYTDSANWTKVGNDSRSTTKFAVPSYTSGVEVYSSDGTKYVLQSTYYLLDSGNDGVGERWEVRSAIYDSTGKSMVSTAPVVHEMTFDNGVASAASVAIPFDGGTITYNPAQTEDGKLSTNYTYVESSVKAKSQDGSPAGRLDDVGVDSNGRIILTFTNGKSEVMGRVGLAAFVNDQGLQKVGGNMFQMTSISVNGGQPVYSSGAPILAWDETGQLKFGKVLDSMLETSNVDIGAALTELIVLQRGYSFNAKAFTTGDELIKEAIGLKK</sequence>
<dbReference type="GO" id="GO:0004553">
    <property type="term" value="F:hydrolase activity, hydrolyzing O-glycosyl compounds"/>
    <property type="evidence" value="ECO:0007669"/>
    <property type="project" value="InterPro"/>
</dbReference>
<accession>Q7M8B2</accession>
<dbReference type="AlphaFoldDB" id="Q7M8B2"/>
<dbReference type="GO" id="GO:0071978">
    <property type="term" value="P:bacterial-type flagellum-dependent swarming motility"/>
    <property type="evidence" value="ECO:0007669"/>
    <property type="project" value="TreeGrafter"/>
</dbReference>
<dbReference type="InterPro" id="IPR053967">
    <property type="entry name" value="LlgE_F_G-like_D1"/>
</dbReference>
<dbReference type="InterPro" id="IPR019776">
    <property type="entry name" value="Flagellar_basal_body_rod_CS"/>
</dbReference>
<dbReference type="RefSeq" id="WP_011139564.1">
    <property type="nucleotide sequence ID" value="NC_005090.1"/>
</dbReference>
<keyword evidence="3 4" id="KW-0975">Bacterial flagellum</keyword>
<comment type="similarity">
    <text evidence="2 4">Belongs to the flagella basal body rod proteins family.</text>
</comment>
<reference evidence="6 7" key="1">
    <citation type="journal article" date="2003" name="Proc. Natl. Acad. Sci. U.S.A.">
        <title>Complete genome sequence and analysis of Wolinella succinogenes.</title>
        <authorList>
            <person name="Baar C."/>
            <person name="Eppinger M."/>
            <person name="Raddatz G."/>
            <person name="Simon JM."/>
            <person name="Lanz C."/>
            <person name="Klimmek O."/>
            <person name="Nandakumar R."/>
            <person name="Gross R."/>
            <person name="Rosinus A."/>
            <person name="Keller H."/>
            <person name="Jagtap P."/>
            <person name="Linke B."/>
            <person name="Meyer F."/>
            <person name="Lederer H."/>
            <person name="Schuster S.C."/>
        </authorList>
    </citation>
    <scope>NUCLEOTIDE SEQUENCE [LARGE SCALE GENOMIC DNA]</scope>
    <source>
        <strain evidence="7">ATCC 29543 / DSM 1740 / CCUG 13145 / JCM 31913 / LMG 7466 / NCTC 11488 / FDC 602W</strain>
    </source>
</reference>
<gene>
    <name evidence="6" type="ordered locus">WS1759</name>
</gene>
<name>Q7M8B2_WOLSU</name>
<dbReference type="KEGG" id="wsu:WS1759"/>
<evidence type="ECO:0000313" key="6">
    <source>
        <dbReference type="EMBL" id="CAE10781.1"/>
    </source>
</evidence>
<evidence type="ECO:0000256" key="4">
    <source>
        <dbReference type="RuleBase" id="RU362116"/>
    </source>
</evidence>
<evidence type="ECO:0000256" key="2">
    <source>
        <dbReference type="ARBA" id="ARBA00009677"/>
    </source>
</evidence>
<dbReference type="InterPro" id="IPR001444">
    <property type="entry name" value="Flag_bb_rod_N"/>
</dbReference>
<dbReference type="Proteomes" id="UP000000422">
    <property type="component" value="Chromosome"/>
</dbReference>
<keyword evidence="6" id="KW-0282">Flagellum</keyword>
<keyword evidence="6" id="KW-0966">Cell projection</keyword>
<evidence type="ECO:0000256" key="1">
    <source>
        <dbReference type="ARBA" id="ARBA00004117"/>
    </source>
</evidence>
<dbReference type="PROSITE" id="PS00588">
    <property type="entry name" value="FLAGELLA_BB_ROD"/>
    <property type="match status" value="1"/>
</dbReference>
<dbReference type="eggNOG" id="COG1749">
    <property type="taxonomic scope" value="Bacteria"/>
</dbReference>
<dbReference type="GO" id="GO:0005975">
    <property type="term" value="P:carbohydrate metabolic process"/>
    <property type="evidence" value="ECO:0007669"/>
    <property type="project" value="InterPro"/>
</dbReference>
<dbReference type="Pfam" id="PF06429">
    <property type="entry name" value="Flg_bbr_C"/>
    <property type="match status" value="1"/>
</dbReference>